<evidence type="ECO:0000313" key="2">
    <source>
        <dbReference type="Proteomes" id="UP000092482"/>
    </source>
</evidence>
<dbReference type="KEGG" id="serj:SGUI_0617"/>
<dbReference type="EMBL" id="CP014989">
    <property type="protein sequence ID" value="ANS78013.1"/>
    <property type="molecule type" value="Genomic_DNA"/>
</dbReference>
<gene>
    <name evidence="1" type="ORF">SGUI_0617</name>
</gene>
<dbReference type="AlphaFoldDB" id="A0A1B1N992"/>
<name>A0A1B1N992_9MICO</name>
<accession>A0A1B1N992</accession>
<reference evidence="1 2" key="1">
    <citation type="submission" date="2016-03" db="EMBL/GenBank/DDBJ databases">
        <title>Shallow-sea hydrothermal system.</title>
        <authorList>
            <person name="Tang K."/>
        </authorList>
    </citation>
    <scope>NUCLEOTIDE SEQUENCE [LARGE SCALE GENOMIC DNA]</scope>
    <source>
        <strain evidence="1 2">JLT9</strain>
    </source>
</reference>
<sequence length="37" mass="4081">MRMHGMGFAGVLFDFHKTLVVAGSLESWLRQSVDASV</sequence>
<protein>
    <submittedName>
        <fullName evidence="1">Uncharacterized protein</fullName>
    </submittedName>
</protein>
<proteinExistence type="predicted"/>
<evidence type="ECO:0000313" key="1">
    <source>
        <dbReference type="EMBL" id="ANS78013.1"/>
    </source>
</evidence>
<dbReference type="Proteomes" id="UP000092482">
    <property type="component" value="Chromosome"/>
</dbReference>
<organism evidence="1 2">
    <name type="scientific">Serinicoccus hydrothermalis</name>
    <dbReference type="NCBI Taxonomy" id="1758689"/>
    <lineage>
        <taxon>Bacteria</taxon>
        <taxon>Bacillati</taxon>
        <taxon>Actinomycetota</taxon>
        <taxon>Actinomycetes</taxon>
        <taxon>Micrococcales</taxon>
        <taxon>Ornithinimicrobiaceae</taxon>
        <taxon>Serinicoccus</taxon>
    </lineage>
</organism>
<keyword evidence="2" id="KW-1185">Reference proteome</keyword>